<evidence type="ECO:0000313" key="3">
    <source>
        <dbReference type="Proteomes" id="UP000176547"/>
    </source>
</evidence>
<keyword evidence="1" id="KW-0732">Signal</keyword>
<proteinExistence type="predicted"/>
<organism evidence="2 3">
    <name type="scientific">Candidatus Doudnabacteria bacterium RIFCSPHIGHO2_01_52_17</name>
    <dbReference type="NCBI Taxonomy" id="1817820"/>
    <lineage>
        <taxon>Bacteria</taxon>
        <taxon>Candidatus Doudnaibacteriota</taxon>
    </lineage>
</organism>
<name>A0A1F5NA13_9BACT</name>
<gene>
    <name evidence="2" type="ORF">A3K06_00045</name>
</gene>
<evidence type="ECO:0000256" key="1">
    <source>
        <dbReference type="SAM" id="SignalP"/>
    </source>
</evidence>
<dbReference type="AlphaFoldDB" id="A0A1F5NA13"/>
<comment type="caution">
    <text evidence="2">The sequence shown here is derived from an EMBL/GenBank/DDBJ whole genome shotgun (WGS) entry which is preliminary data.</text>
</comment>
<feature type="signal peptide" evidence="1">
    <location>
        <begin position="1"/>
        <end position="25"/>
    </location>
</feature>
<dbReference type="EMBL" id="MFEG01000063">
    <property type="protein sequence ID" value="OGE74521.1"/>
    <property type="molecule type" value="Genomic_DNA"/>
</dbReference>
<evidence type="ECO:0000313" key="2">
    <source>
        <dbReference type="EMBL" id="OGE74521.1"/>
    </source>
</evidence>
<dbReference type="Proteomes" id="UP000176547">
    <property type="component" value="Unassembled WGS sequence"/>
</dbReference>
<accession>A0A1F5NA13</accession>
<sequence length="247" mass="25091">MKKLMYNTAAAVGIMALLAAVPALAATTYSLLGDAVIVAGGNPGNAAQIRSDAAIAPSFGGVVVATSAPIPWASLTTLSTDFNVTDDNCGGGSPRVQIRVDTDGDGISNGSVRVALGPSPSFTGCAAGWQSTGNLIGNADAGRYDYSVFGGSPFTTYAAAPAIVLAGDVVGVFVVVDGSWSAAATGGDGEQTTLVDNIEINGDVTTFEPNTPSSKDECKKDGWQSLEDANGQPFRNQGQCVSYFNHQ</sequence>
<feature type="chain" id="PRO_5009520118" evidence="1">
    <location>
        <begin position="26"/>
        <end position="247"/>
    </location>
</feature>
<protein>
    <submittedName>
        <fullName evidence="2">Uncharacterized protein</fullName>
    </submittedName>
</protein>
<reference evidence="2 3" key="1">
    <citation type="journal article" date="2016" name="Nat. Commun.">
        <title>Thousands of microbial genomes shed light on interconnected biogeochemical processes in an aquifer system.</title>
        <authorList>
            <person name="Anantharaman K."/>
            <person name="Brown C.T."/>
            <person name="Hug L.A."/>
            <person name="Sharon I."/>
            <person name="Castelle C.J."/>
            <person name="Probst A.J."/>
            <person name="Thomas B.C."/>
            <person name="Singh A."/>
            <person name="Wilkins M.J."/>
            <person name="Karaoz U."/>
            <person name="Brodie E.L."/>
            <person name="Williams K.H."/>
            <person name="Hubbard S.S."/>
            <person name="Banfield J.F."/>
        </authorList>
    </citation>
    <scope>NUCLEOTIDE SEQUENCE [LARGE SCALE GENOMIC DNA]</scope>
</reference>